<proteinExistence type="inferred from homology"/>
<comment type="similarity">
    <text evidence="1">Belongs to the isochorismatase family.</text>
</comment>
<dbReference type="Proteomes" id="UP000530186">
    <property type="component" value="Unassembled WGS sequence"/>
</dbReference>
<dbReference type="CDD" id="cd01014">
    <property type="entry name" value="nicotinamidase_related"/>
    <property type="match status" value="1"/>
</dbReference>
<keyword evidence="5" id="KW-1185">Reference proteome</keyword>
<dbReference type="RefSeq" id="WP_180747436.1">
    <property type="nucleotide sequence ID" value="NZ_CBCRWQ010000020.1"/>
</dbReference>
<comment type="caution">
    <text evidence="4">The sequence shown here is derived from an EMBL/GenBank/DDBJ whole genome shotgun (WGS) entry which is preliminary data.</text>
</comment>
<protein>
    <submittedName>
        <fullName evidence="4">Cysteine hydrolase</fullName>
    </submittedName>
</protein>
<dbReference type="GeneID" id="303195746"/>
<dbReference type="Pfam" id="PF00857">
    <property type="entry name" value="Isochorismatase"/>
    <property type="match status" value="1"/>
</dbReference>
<feature type="domain" description="Isochorismatase-like" evidence="3">
    <location>
        <begin position="3"/>
        <end position="137"/>
    </location>
</feature>
<dbReference type="GO" id="GO:0016787">
    <property type="term" value="F:hydrolase activity"/>
    <property type="evidence" value="ECO:0007669"/>
    <property type="project" value="UniProtKB-KW"/>
</dbReference>
<dbReference type="SUPFAM" id="SSF52499">
    <property type="entry name" value="Isochorismatase-like hydrolases"/>
    <property type="match status" value="1"/>
</dbReference>
<evidence type="ECO:0000313" key="5">
    <source>
        <dbReference type="Proteomes" id="UP000530186"/>
    </source>
</evidence>
<name>A0A7V8N251_9LACT</name>
<evidence type="ECO:0000256" key="1">
    <source>
        <dbReference type="ARBA" id="ARBA00006336"/>
    </source>
</evidence>
<dbReference type="PANTHER" id="PTHR43540:SF14">
    <property type="entry name" value="ISOCHORISMATASE"/>
    <property type="match status" value="1"/>
</dbReference>
<dbReference type="Gene3D" id="3.40.50.850">
    <property type="entry name" value="Isochorismatase-like"/>
    <property type="match status" value="1"/>
</dbReference>
<sequence length="161" mass="18094">MTTALLVIDLQNGVGPLFGFEKVIQNVNQRIREYRENGDAIIFIQHNSGELKVGSEPWRFVSELDIKADDSIIAKTQANAFYQTDLKQTLDSLDIDSLEICGAQTEYCIDATVKAAYYAGYQIAVTPNAFSTVDTQEFPASKINKFYRGLWSWLRESSPLV</sequence>
<dbReference type="PANTHER" id="PTHR43540">
    <property type="entry name" value="PEROXYUREIDOACRYLATE/UREIDOACRYLATE AMIDOHYDROLASE-RELATED"/>
    <property type="match status" value="1"/>
</dbReference>
<organism evidence="4 5">
    <name type="scientific">Pseudolactococcus laudensis</name>
    <dbReference type="NCBI Taxonomy" id="1494461"/>
    <lineage>
        <taxon>Bacteria</taxon>
        <taxon>Bacillati</taxon>
        <taxon>Bacillota</taxon>
        <taxon>Bacilli</taxon>
        <taxon>Lactobacillales</taxon>
        <taxon>Streptococcaceae</taxon>
        <taxon>Pseudolactococcus</taxon>
    </lineage>
</organism>
<accession>A0A7V8N251</accession>
<evidence type="ECO:0000259" key="3">
    <source>
        <dbReference type="Pfam" id="PF00857"/>
    </source>
</evidence>
<dbReference type="InterPro" id="IPR000868">
    <property type="entry name" value="Isochorismatase-like_dom"/>
</dbReference>
<dbReference type="AlphaFoldDB" id="A0A7V8N251"/>
<evidence type="ECO:0000313" key="4">
    <source>
        <dbReference type="EMBL" id="MBA0017332.1"/>
    </source>
</evidence>
<gene>
    <name evidence="4" type="ORF">HZR21_09470</name>
</gene>
<evidence type="ECO:0000256" key="2">
    <source>
        <dbReference type="ARBA" id="ARBA00022801"/>
    </source>
</evidence>
<keyword evidence="2 4" id="KW-0378">Hydrolase</keyword>
<reference evidence="4 5" key="1">
    <citation type="submission" date="2020-07" db="EMBL/GenBank/DDBJ databases">
        <authorList>
            <person name="Hilgarth M."/>
            <person name="Werum V."/>
            <person name="Vogel R.F."/>
        </authorList>
    </citation>
    <scope>NUCLEOTIDE SEQUENCE [LARGE SCALE GENOMIC DNA]</scope>
    <source>
        <strain evidence="4 5">DSM 28961</strain>
    </source>
</reference>
<dbReference type="EMBL" id="JACBNY010000020">
    <property type="protein sequence ID" value="MBA0017332.1"/>
    <property type="molecule type" value="Genomic_DNA"/>
</dbReference>
<dbReference type="InterPro" id="IPR050272">
    <property type="entry name" value="Isochorismatase-like_hydrls"/>
</dbReference>
<dbReference type="InterPro" id="IPR036380">
    <property type="entry name" value="Isochorismatase-like_sf"/>
</dbReference>